<name>A0AAE9W8P9_9SCHI</name>
<reference evidence="1 2" key="1">
    <citation type="journal article" date="2023" name="G3 (Bethesda)">
        <title>A high-quality reference genome for the fission yeast Schizosaccharomyces osmophilus.</title>
        <authorList>
            <person name="Jia G.S."/>
            <person name="Zhang W.C."/>
            <person name="Liang Y."/>
            <person name="Liu X.H."/>
            <person name="Rhind N."/>
            <person name="Pidoux A."/>
            <person name="Brysch-Herzberg M."/>
            <person name="Du L.L."/>
        </authorList>
    </citation>
    <scope>NUCLEOTIDE SEQUENCE [LARGE SCALE GENOMIC DNA]</scope>
    <source>
        <strain evidence="1 2">CBS 15793</strain>
    </source>
</reference>
<evidence type="ECO:0000313" key="1">
    <source>
        <dbReference type="EMBL" id="WBW71790.1"/>
    </source>
</evidence>
<evidence type="ECO:0000313" key="2">
    <source>
        <dbReference type="Proteomes" id="UP001212411"/>
    </source>
</evidence>
<dbReference type="RefSeq" id="XP_056036033.1">
    <property type="nucleotide sequence ID" value="XM_056179573.1"/>
</dbReference>
<dbReference type="AlphaFoldDB" id="A0AAE9W8P9"/>
<organism evidence="1 2">
    <name type="scientific">Schizosaccharomyces osmophilus</name>
    <dbReference type="NCBI Taxonomy" id="2545709"/>
    <lineage>
        <taxon>Eukaryota</taxon>
        <taxon>Fungi</taxon>
        <taxon>Dikarya</taxon>
        <taxon>Ascomycota</taxon>
        <taxon>Taphrinomycotina</taxon>
        <taxon>Schizosaccharomycetes</taxon>
        <taxon>Schizosaccharomycetales</taxon>
        <taxon>Schizosaccharomycetaceae</taxon>
        <taxon>Schizosaccharomyces</taxon>
    </lineage>
</organism>
<dbReference type="EMBL" id="CP115611">
    <property type="protein sequence ID" value="WBW71790.1"/>
    <property type="molecule type" value="Genomic_DNA"/>
</dbReference>
<keyword evidence="2" id="KW-1185">Reference proteome</keyword>
<dbReference type="Proteomes" id="UP001212411">
    <property type="component" value="Chromosome 1"/>
</dbReference>
<dbReference type="KEGG" id="som:SOMG_00779"/>
<proteinExistence type="predicted"/>
<gene>
    <name evidence="1" type="primary">mpa1</name>
    <name evidence="1" type="ORF">SOMG_00779</name>
</gene>
<sequence>MKLHSALCSGAVGTSRFYRSELPALYKRLILDARALGQQPEKGLWFHVKTYYPVSYAEDMLTGSLPRRFFKLQAFPYYNEKIRSKEWFVRAYIQPGLPIPTSPPGFPPNEAQEAANQDNQTLPQAYFARDENSDPTTFVKRVIPARAPLEVSDDFSGIGSWYLADSQQVQDFENQKALLTQFRMRAYPKSLLLQYVPNEATSEDLYKYLRRQGPIDGVIQMNKEALPASPNSFQSKELLRLTPTNDWLIITPKPNLFLRLLHRNSWESIKRLASLSQKSPEERLKARGISGAPFQDPSDSTAHNSLLLFASNFFNTTIENAKLSSKLPRKKNTA</sequence>
<accession>A0AAE9W8P9</accession>
<protein>
    <submittedName>
        <fullName evidence="1">Mitochondrial translational activator, Mpa1</fullName>
    </submittedName>
</protein>
<dbReference type="GeneID" id="80874262"/>